<evidence type="ECO:0000313" key="1">
    <source>
        <dbReference type="EMBL" id="KPA75070.1"/>
    </source>
</evidence>
<dbReference type="VEuPathDB" id="TriTrypDB:LpyrH10_26_0440"/>
<dbReference type="Proteomes" id="UP000037923">
    <property type="component" value="Unassembled WGS sequence"/>
</dbReference>
<comment type="caution">
    <text evidence="1">The sequence shown here is derived from an EMBL/GenBank/DDBJ whole genome shotgun (WGS) entry which is preliminary data.</text>
</comment>
<protein>
    <submittedName>
        <fullName evidence="1">Putative mitochondrial KREPB7 (KREPB7)</fullName>
    </submittedName>
</protein>
<reference evidence="1 2" key="1">
    <citation type="submission" date="2015-07" db="EMBL/GenBank/DDBJ databases">
        <title>High-quality genome of monoxenous trypanosomatid Leptomonas pyrrhocoris.</title>
        <authorList>
            <person name="Flegontov P."/>
            <person name="Butenko A."/>
            <person name="Firsov S."/>
            <person name="Vlcek C."/>
            <person name="Logacheva M.D."/>
            <person name="Field M."/>
            <person name="Filatov D."/>
            <person name="Flegontova O."/>
            <person name="Gerasimov E."/>
            <person name="Jackson A.P."/>
            <person name="Kelly S."/>
            <person name="Opperdoes F."/>
            <person name="O'Reilly A."/>
            <person name="Votypka J."/>
            <person name="Yurchenko V."/>
            <person name="Lukes J."/>
        </authorList>
    </citation>
    <scope>NUCLEOTIDE SEQUENCE [LARGE SCALE GENOMIC DNA]</scope>
    <source>
        <strain evidence="1">H10</strain>
    </source>
</reference>
<evidence type="ECO:0000313" key="2">
    <source>
        <dbReference type="Proteomes" id="UP000037923"/>
    </source>
</evidence>
<dbReference type="AlphaFoldDB" id="A0A0M9FSB0"/>
<dbReference type="OMA" id="EWPRRWN"/>
<proteinExistence type="predicted"/>
<dbReference type="EMBL" id="LGTL01000026">
    <property type="protein sequence ID" value="KPA75070.1"/>
    <property type="molecule type" value="Genomic_DNA"/>
</dbReference>
<dbReference type="OrthoDB" id="264043at2759"/>
<keyword evidence="2" id="KW-1185">Reference proteome</keyword>
<gene>
    <name evidence="1" type="ORF">ABB37_08749</name>
</gene>
<accession>A0A0M9FSB0</accession>
<organism evidence="1 2">
    <name type="scientific">Leptomonas pyrrhocoris</name>
    <name type="common">Firebug parasite</name>
    <dbReference type="NCBI Taxonomy" id="157538"/>
    <lineage>
        <taxon>Eukaryota</taxon>
        <taxon>Discoba</taxon>
        <taxon>Euglenozoa</taxon>
        <taxon>Kinetoplastea</taxon>
        <taxon>Metakinetoplastina</taxon>
        <taxon>Trypanosomatida</taxon>
        <taxon>Trypanosomatidae</taxon>
        <taxon>Leishmaniinae</taxon>
        <taxon>Leptomonas</taxon>
    </lineage>
</organism>
<dbReference type="CDD" id="cd23721">
    <property type="entry name" value="ZF_RNaseIII_KREPB7"/>
    <property type="match status" value="1"/>
</dbReference>
<dbReference type="GeneID" id="26909032"/>
<name>A0A0M9FSB0_LEPPY</name>
<dbReference type="RefSeq" id="XP_015653509.1">
    <property type="nucleotide sequence ID" value="XM_015807851.1"/>
</dbReference>
<sequence length="452" mass="50259">MLRAGASLAVRLAMTVARTPSTDNNVINAAAGDGTPSPSISSYATEGGSVPIYSMLHGRIQRRNWVVRNPHWCDLCSEPIGQWVNHIGRKDHALMDFHYTNMVEWPRRWNPEELLKAFQESLGVDSIEPFHRLFSVEDQYNRNEVYAMLAKLEEAGMLYFGETRDTYLHIMVGGLRGMDHQGALVLHECLFAPFARLYPEAHIQDYSNLVDFITCSYNMETVYDMCGMFTLDKVALRSQLGPSSPAAMGLGGIATSSSASFGYKNECAVASPSPSAAATAATTVLSSRQAQMQSAKAERERENMEDEAFSRKATFVRQVLGQLRWLLMPDQVHPAGYTFPEHVITLGELCLKALVVQIVAARVVEYQVRIEPVWHNCGFERRKLNVAAVASKSADVTPTLFSYSHRPVPPKIGEFYSNHSSMLDDYVAKRLTRKGLPVPEAFQPSSKCRAAA</sequence>